<dbReference type="Pfam" id="PF01408">
    <property type="entry name" value="GFO_IDH_MocA"/>
    <property type="match status" value="1"/>
</dbReference>
<keyword evidence="5" id="KW-1185">Reference proteome</keyword>
<gene>
    <name evidence="4" type="ORF">CSSPJE1EN1_LOCUS19691</name>
</gene>
<proteinExistence type="inferred from homology"/>
<dbReference type="PANTHER" id="PTHR42840">
    <property type="entry name" value="NAD(P)-BINDING ROSSMANN-FOLD SUPERFAMILY PROTEIN-RELATED"/>
    <property type="match status" value="1"/>
</dbReference>
<protein>
    <recommendedName>
        <fullName evidence="6">Oxidoreductase</fullName>
    </recommendedName>
</protein>
<evidence type="ECO:0000313" key="5">
    <source>
        <dbReference type="Proteomes" id="UP001497444"/>
    </source>
</evidence>
<feature type="domain" description="Gfo/Idh/MocA-like oxidoreductase N-terminal" evidence="2">
    <location>
        <begin position="37"/>
        <end position="134"/>
    </location>
</feature>
<dbReference type="Gene3D" id="3.40.50.720">
    <property type="entry name" value="NAD(P)-binding Rossmann-like Domain"/>
    <property type="match status" value="1"/>
</dbReference>
<dbReference type="Gene3D" id="3.30.360.10">
    <property type="entry name" value="Dihydrodipicolinate Reductase, domain 2"/>
    <property type="match status" value="1"/>
</dbReference>
<dbReference type="SUPFAM" id="SSF51735">
    <property type="entry name" value="NAD(P)-binding Rossmann-fold domains"/>
    <property type="match status" value="1"/>
</dbReference>
<sequence>LAIFCDLSKVIVGPSIHMCHLQLKICLLQLKLPFLSRLALLGAGQFACTTYVPKLGDLAHLASLKVIWSRSKNAALKGLELAKPYAPEAEAKWGDEGLEAIWNDKTIHAVAIVLPAQAQLNVVLQALQAGKHIMHMGAAVAEVCKAWSAYQALATQKLKLPIWAVAENYRFEPGLIQAARFVKEAGALMAVQVTMEVPMNSSNPYFLSTWRRDPDFKGGFLIDVGVHFIAGLRLIVGSEVSSVSALATHVNSSLPNPDNISSLLQFSNGCTGVLNLSLSATTRKVSWRVVGSLGTVEAVRGVEDGKHGYKCTFHPSKGNPQEGFGAFAGVQEELKSFVVDVAQALSEEKSAEQADKRSSVLEAMRDLAVLEAMLHSSDNKGIPTSVVIDMNAE</sequence>
<organism evidence="4 5">
    <name type="scientific">Sphagnum jensenii</name>
    <dbReference type="NCBI Taxonomy" id="128206"/>
    <lineage>
        <taxon>Eukaryota</taxon>
        <taxon>Viridiplantae</taxon>
        <taxon>Streptophyta</taxon>
        <taxon>Embryophyta</taxon>
        <taxon>Bryophyta</taxon>
        <taxon>Sphagnophytina</taxon>
        <taxon>Sphagnopsida</taxon>
        <taxon>Sphagnales</taxon>
        <taxon>Sphagnaceae</taxon>
        <taxon>Sphagnum</taxon>
    </lineage>
</organism>
<comment type="similarity">
    <text evidence="1">Belongs to the Gfo/Idh/MocA family.</text>
</comment>
<dbReference type="Pfam" id="PF22725">
    <property type="entry name" value="GFO_IDH_MocA_C3"/>
    <property type="match status" value="1"/>
</dbReference>
<feature type="non-terminal residue" evidence="4">
    <location>
        <position position="393"/>
    </location>
</feature>
<dbReference type="SUPFAM" id="SSF55347">
    <property type="entry name" value="Glyceraldehyde-3-phosphate dehydrogenase-like, C-terminal domain"/>
    <property type="match status" value="1"/>
</dbReference>
<evidence type="ECO:0000259" key="2">
    <source>
        <dbReference type="Pfam" id="PF01408"/>
    </source>
</evidence>
<reference evidence="4" key="1">
    <citation type="submission" date="2024-02" db="EMBL/GenBank/DDBJ databases">
        <authorList>
            <consortium name="ELIXIR-Norway"/>
            <consortium name="Elixir Norway"/>
        </authorList>
    </citation>
    <scope>NUCLEOTIDE SEQUENCE</scope>
</reference>
<dbReference type="EMBL" id="OZ020101">
    <property type="protein sequence ID" value="CAK9274213.1"/>
    <property type="molecule type" value="Genomic_DNA"/>
</dbReference>
<dbReference type="PANTHER" id="PTHR42840:SF5">
    <property type="entry name" value="NAD(P)-BINDING ROSSMANN-FOLD SUPERFAMILY PROTEIN"/>
    <property type="match status" value="1"/>
</dbReference>
<dbReference type="InterPro" id="IPR036291">
    <property type="entry name" value="NAD(P)-bd_dom_sf"/>
</dbReference>
<dbReference type="InterPro" id="IPR055170">
    <property type="entry name" value="GFO_IDH_MocA-like_dom"/>
</dbReference>
<evidence type="ECO:0000256" key="1">
    <source>
        <dbReference type="ARBA" id="ARBA00010928"/>
    </source>
</evidence>
<name>A0ABP0X8P1_9BRYO</name>
<feature type="domain" description="GFO/IDH/MocA-like oxidoreductase" evidence="3">
    <location>
        <begin position="184"/>
        <end position="297"/>
    </location>
</feature>
<accession>A0ABP0X8P1</accession>
<dbReference type="Proteomes" id="UP001497444">
    <property type="component" value="Chromosome 6"/>
</dbReference>
<evidence type="ECO:0008006" key="6">
    <source>
        <dbReference type="Google" id="ProtNLM"/>
    </source>
</evidence>
<evidence type="ECO:0000313" key="4">
    <source>
        <dbReference type="EMBL" id="CAK9274213.1"/>
    </source>
</evidence>
<evidence type="ECO:0000259" key="3">
    <source>
        <dbReference type="Pfam" id="PF22725"/>
    </source>
</evidence>
<dbReference type="InterPro" id="IPR000683">
    <property type="entry name" value="Gfo/Idh/MocA-like_OxRdtase_N"/>
</dbReference>